<feature type="compositionally biased region" description="Basic and acidic residues" evidence="1">
    <location>
        <begin position="25"/>
        <end position="36"/>
    </location>
</feature>
<evidence type="ECO:0000313" key="3">
    <source>
        <dbReference type="Proteomes" id="UP001178288"/>
    </source>
</evidence>
<dbReference type="Proteomes" id="UP001178288">
    <property type="component" value="Chromosome"/>
</dbReference>
<protein>
    <submittedName>
        <fullName evidence="2">Uncharacterized protein</fullName>
    </submittedName>
</protein>
<gene>
    <name evidence="2" type="ORF">QNH39_15440</name>
</gene>
<dbReference type="KEGG" id="nnv:QNH39_15440"/>
<feature type="region of interest" description="Disordered" evidence="1">
    <location>
        <begin position="1"/>
        <end position="49"/>
    </location>
</feature>
<evidence type="ECO:0000313" key="2">
    <source>
        <dbReference type="EMBL" id="WHY84071.1"/>
    </source>
</evidence>
<accession>A0AA95SE85</accession>
<proteinExistence type="predicted"/>
<sequence length="49" mass="5550">MSDRNPIEFTGKVLDQRNNLTGPDDSGKASFPERPKHVTIQQPNRNKSK</sequence>
<dbReference type="EMBL" id="CP126114">
    <property type="protein sequence ID" value="WHY84071.1"/>
    <property type="molecule type" value="Genomic_DNA"/>
</dbReference>
<dbReference type="AlphaFoldDB" id="A0AA95SE85"/>
<organism evidence="2 3">
    <name type="scientific">Neobacillus novalis</name>
    <dbReference type="NCBI Taxonomy" id="220687"/>
    <lineage>
        <taxon>Bacteria</taxon>
        <taxon>Bacillati</taxon>
        <taxon>Bacillota</taxon>
        <taxon>Bacilli</taxon>
        <taxon>Bacillales</taxon>
        <taxon>Bacillaceae</taxon>
        <taxon>Neobacillus</taxon>
    </lineage>
</organism>
<reference evidence="2" key="1">
    <citation type="submission" date="2023-05" db="EMBL/GenBank/DDBJ databases">
        <title>Comparative genomics of Bacillaceae isolates and their secondary metabolite potential.</title>
        <authorList>
            <person name="Song L."/>
            <person name="Nielsen L.J."/>
            <person name="Mohite O."/>
            <person name="Xu X."/>
            <person name="Weber T."/>
            <person name="Kovacs A.T."/>
        </authorList>
    </citation>
    <scope>NUCLEOTIDE SEQUENCE</scope>
    <source>
        <strain evidence="2">XLM17</strain>
    </source>
</reference>
<dbReference type="RefSeq" id="WP_156482337.1">
    <property type="nucleotide sequence ID" value="NZ_CP126114.1"/>
</dbReference>
<evidence type="ECO:0000256" key="1">
    <source>
        <dbReference type="SAM" id="MobiDB-lite"/>
    </source>
</evidence>
<feature type="compositionally biased region" description="Polar residues" evidence="1">
    <location>
        <begin position="39"/>
        <end position="49"/>
    </location>
</feature>
<name>A0AA95SE85_9BACI</name>
<keyword evidence="3" id="KW-1185">Reference proteome</keyword>